<dbReference type="Proteomes" id="UP001162030">
    <property type="component" value="Chromosome"/>
</dbReference>
<gene>
    <name evidence="1" type="ORF">MSZNOR_1423</name>
</gene>
<name>A0ABM9HZN1_9GAMM</name>
<protein>
    <submittedName>
        <fullName evidence="1">Uncharacterized protein</fullName>
    </submittedName>
</protein>
<dbReference type="EMBL" id="OX458333">
    <property type="protein sequence ID" value="CAI8792176.1"/>
    <property type="molecule type" value="Genomic_DNA"/>
</dbReference>
<accession>A0ABM9HZN1</accession>
<evidence type="ECO:0000313" key="1">
    <source>
        <dbReference type="EMBL" id="CAI8792176.1"/>
    </source>
</evidence>
<dbReference type="RefSeq" id="WP_026608921.1">
    <property type="nucleotide sequence ID" value="NZ_OX458333.1"/>
</dbReference>
<sequence>MGLLIAKFLLDLYPHVHWAWVRKPKSDVDYHQPKLAGYDPIHGFASMQMGMGCAGAIVNCKDDFLCCRRIFEKMNQLMARHV</sequence>
<evidence type="ECO:0000313" key="2">
    <source>
        <dbReference type="Proteomes" id="UP001162030"/>
    </source>
</evidence>
<organism evidence="1 2">
    <name type="scientific">Methylocaldum szegediense</name>
    <dbReference type="NCBI Taxonomy" id="73780"/>
    <lineage>
        <taxon>Bacteria</taxon>
        <taxon>Pseudomonadati</taxon>
        <taxon>Pseudomonadota</taxon>
        <taxon>Gammaproteobacteria</taxon>
        <taxon>Methylococcales</taxon>
        <taxon>Methylococcaceae</taxon>
        <taxon>Methylocaldum</taxon>
    </lineage>
</organism>
<keyword evidence="2" id="KW-1185">Reference proteome</keyword>
<reference evidence="1 2" key="1">
    <citation type="submission" date="2023-03" db="EMBL/GenBank/DDBJ databases">
        <authorList>
            <person name="Pearce D."/>
        </authorList>
    </citation>
    <scope>NUCLEOTIDE SEQUENCE [LARGE SCALE GENOMIC DNA]</scope>
    <source>
        <strain evidence="1">Msz</strain>
    </source>
</reference>
<proteinExistence type="predicted"/>